<dbReference type="OMA" id="MPWTKTS"/>
<evidence type="ECO:0000256" key="7">
    <source>
        <dbReference type="ARBA" id="ARBA00049453"/>
    </source>
</evidence>
<evidence type="ECO:0000256" key="5">
    <source>
        <dbReference type="ARBA" id="ARBA00029843"/>
    </source>
</evidence>
<evidence type="ECO:0000259" key="9">
    <source>
        <dbReference type="Pfam" id="PF03033"/>
    </source>
</evidence>
<dbReference type="FunFam" id="3.40.50.2000:FF:000029">
    <property type="entry name" value="Sterol 3-beta-glucosyltransferase"/>
    <property type="match status" value="1"/>
</dbReference>
<evidence type="ECO:0000256" key="6">
    <source>
        <dbReference type="ARBA" id="ARBA00047886"/>
    </source>
</evidence>
<dbReference type="RefSeq" id="XP_001835658.2">
    <property type="nucleotide sequence ID" value="XM_001835606.2"/>
</dbReference>
<dbReference type="GO" id="GO:0016906">
    <property type="term" value="F:sterol 3-beta-glucosyltransferase activity"/>
    <property type="evidence" value="ECO:0007669"/>
    <property type="project" value="UniProtKB-EC"/>
</dbReference>
<evidence type="ECO:0000256" key="4">
    <source>
        <dbReference type="ARBA" id="ARBA00022679"/>
    </source>
</evidence>
<dbReference type="KEGG" id="cci:CC1G_03440"/>
<accession>A8NQR1</accession>
<dbReference type="PANTHER" id="PTHR48050">
    <property type="entry name" value="STEROL 3-BETA-GLUCOSYLTRANSFERASE"/>
    <property type="match status" value="1"/>
</dbReference>
<sequence length="1096" mass="121871">MPSILSKVLRGSLLHSGNKASPGDSEGSTVDRSQPAQDPSLHTTDSSDTSSISSSGSAANDQVPHASLYKDAEAYEQVLKKTGCLDSDSCCRHDEREHCGFDHLIRKDLTSEEKVLVSHDARFRAMMNPPKWFDDPSSTSQSTSPTSSIPHEPQIRRPPGCEEQLSGLSAGEVVDILITEFGPLAHPGEEKLLLEVDGCIVIDVSVIGVIHLTTHRLTFHASLLASNPEVGQSILKNGPATYHRSGWHSKRRIWLELDNRMLCAYTSSRDADRVRPLCTVLLSSIKEIMPVDRKHPRTMRIIRTTTKSHAHDYLEFDTLESSNQWRQEIQGALFLSRYEQKHLYDTGDPDQPRGITISVPLLRIQSLERRVMADFPNIVAVKISPGSDSNTMVQQCGEIQRLRIGPIAPVSMWNNLEGVICDAKYRASANNQNLAFELPIFVDFGPLSFFKRSAENDTDETVQNSTVKRVLGFEQDEPTWIVPARNYGSFSPGGYFVVSDTHVGFWSKNLAKRDIKYRFPGTHILDVQVSRSNQLFSLHAVSLILRDKKELKLIFRSSAFRDEAISRIKSVIALGCERRSSALSTTSTVVQPISTPTDSATSLAPGHNGEPVPKSPNIAINILSPMARTVNAAAHAREELSQDVRNRLPKAINLPTQALLSAKHFHFVCLTIGSRGDVQPYIALGIGLLKEGHRVTIVTHEEYREWIHEYGLGHRTAGGDPGQLMKLSVENKIMSPEFFKKSLSKFRPWLDQLLKDSWDACQDADVLNESPSAMAGVHISEALAIPYFRSFSMPWTKTTEFPHPFLSPPVESPAFNSGSYILFSNVMWAATSSQINRWRQKTLHLPRTDMGHLAQAKIIFIYFFSQSVVPKPLDWPDTVSLSGYWFLKDSDPGWEAPQGLIDWMAQARADGKPIVYIGFGSVTVPHPNKMLNRLISGVQKSGVRAIISRGWSHRMDSSGGDVMPVIPPECFLLEKVPHDWLFTSIDAAMHHGGAGTTAASIRAGIPTLIKPWFGDQFFWASRVERLGIGLKVNSLKTSVLSAALIRATTDIDVRERAMLIGEKIRSEDGVHNAIYTIYTYLHHASQDRKSLDLAKI</sequence>
<dbReference type="Proteomes" id="UP000001861">
    <property type="component" value="Unassembled WGS sequence"/>
</dbReference>
<dbReference type="Pfam" id="PF03033">
    <property type="entry name" value="Glyco_transf_28"/>
    <property type="match status" value="1"/>
</dbReference>
<feature type="region of interest" description="Disordered" evidence="8">
    <location>
        <begin position="587"/>
        <end position="611"/>
    </location>
</feature>
<dbReference type="SUPFAM" id="SSF53756">
    <property type="entry name" value="UDP-Glycosyltransferase/glycogen phosphorylase"/>
    <property type="match status" value="1"/>
</dbReference>
<evidence type="ECO:0000256" key="1">
    <source>
        <dbReference type="ARBA" id="ARBA00006962"/>
    </source>
</evidence>
<feature type="compositionally biased region" description="Low complexity" evidence="8">
    <location>
        <begin position="136"/>
        <end position="150"/>
    </location>
</feature>
<comment type="caution">
    <text evidence="11">The sequence shown here is derived from an EMBL/GenBank/DDBJ whole genome shotgun (WGS) entry which is preliminary data.</text>
</comment>
<feature type="compositionally biased region" description="Polar residues" evidence="8">
    <location>
        <begin position="587"/>
        <end position="602"/>
    </location>
</feature>
<protein>
    <recommendedName>
        <fullName evidence="2">sterol 3beta-glucosyltransferase</fullName>
        <ecNumber evidence="2">2.4.1.173</ecNumber>
    </recommendedName>
    <alternativeName>
        <fullName evidence="5">Autophagy-related protein 26</fullName>
    </alternativeName>
</protein>
<dbReference type="InParanoid" id="A8NQR1"/>
<evidence type="ECO:0000313" key="12">
    <source>
        <dbReference type="Proteomes" id="UP000001861"/>
    </source>
</evidence>
<keyword evidence="12" id="KW-1185">Reference proteome</keyword>
<dbReference type="InterPro" id="IPR011993">
    <property type="entry name" value="PH-like_dom_sf"/>
</dbReference>
<evidence type="ECO:0000313" key="11">
    <source>
        <dbReference type="EMBL" id="EAU86229.2"/>
    </source>
</evidence>
<dbReference type="InterPro" id="IPR010610">
    <property type="entry name" value="EryCIII-like_C"/>
</dbReference>
<dbReference type="SUPFAM" id="SSF50729">
    <property type="entry name" value="PH domain-like"/>
    <property type="match status" value="1"/>
</dbReference>
<evidence type="ECO:0000256" key="3">
    <source>
        <dbReference type="ARBA" id="ARBA00022676"/>
    </source>
</evidence>
<evidence type="ECO:0000259" key="10">
    <source>
        <dbReference type="Pfam" id="PF06722"/>
    </source>
</evidence>
<dbReference type="GO" id="GO:0016125">
    <property type="term" value="P:sterol metabolic process"/>
    <property type="evidence" value="ECO:0007669"/>
    <property type="project" value="TreeGrafter"/>
</dbReference>
<keyword evidence="4" id="KW-0808">Transferase</keyword>
<dbReference type="VEuPathDB" id="FungiDB:CC1G_03440"/>
<keyword evidence="3" id="KW-0328">Glycosyltransferase</keyword>
<dbReference type="GeneID" id="6012193"/>
<dbReference type="PANTHER" id="PTHR48050:SF26">
    <property type="entry name" value="STEROL 3-BETA-GLUCOSYLTRANSFERASE"/>
    <property type="match status" value="1"/>
</dbReference>
<dbReference type="Gene3D" id="3.40.50.2000">
    <property type="entry name" value="Glycogen Phosphorylase B"/>
    <property type="match status" value="2"/>
</dbReference>
<dbReference type="AlphaFoldDB" id="A8NQR1"/>
<evidence type="ECO:0000256" key="8">
    <source>
        <dbReference type="SAM" id="MobiDB-lite"/>
    </source>
</evidence>
<dbReference type="Gene3D" id="2.30.29.30">
    <property type="entry name" value="Pleckstrin-homology domain (PH domain)/Phosphotyrosine-binding domain (PTB)"/>
    <property type="match status" value="1"/>
</dbReference>
<dbReference type="CDD" id="cd03784">
    <property type="entry name" value="GT1_Gtf-like"/>
    <property type="match status" value="1"/>
</dbReference>
<feature type="compositionally biased region" description="Low complexity" evidence="8">
    <location>
        <begin position="38"/>
        <end position="57"/>
    </location>
</feature>
<dbReference type="HOGENOM" id="CLU_000537_6_0_1"/>
<dbReference type="EMBL" id="AACS02000008">
    <property type="protein sequence ID" value="EAU86229.2"/>
    <property type="molecule type" value="Genomic_DNA"/>
</dbReference>
<dbReference type="OrthoDB" id="10261837at2759"/>
<dbReference type="GO" id="GO:0005975">
    <property type="term" value="P:carbohydrate metabolic process"/>
    <property type="evidence" value="ECO:0007669"/>
    <property type="project" value="InterPro"/>
</dbReference>
<organism evidence="11 12">
    <name type="scientific">Coprinopsis cinerea (strain Okayama-7 / 130 / ATCC MYA-4618 / FGSC 9003)</name>
    <name type="common">Inky cap fungus</name>
    <name type="synonym">Hormographiella aspergillata</name>
    <dbReference type="NCBI Taxonomy" id="240176"/>
    <lineage>
        <taxon>Eukaryota</taxon>
        <taxon>Fungi</taxon>
        <taxon>Dikarya</taxon>
        <taxon>Basidiomycota</taxon>
        <taxon>Agaricomycotina</taxon>
        <taxon>Agaricomycetes</taxon>
        <taxon>Agaricomycetidae</taxon>
        <taxon>Agaricales</taxon>
        <taxon>Agaricineae</taxon>
        <taxon>Psathyrellaceae</taxon>
        <taxon>Coprinopsis</taxon>
    </lineage>
</organism>
<dbReference type="InterPro" id="IPR050426">
    <property type="entry name" value="Glycosyltransferase_28"/>
</dbReference>
<name>A8NQR1_COPC7</name>
<dbReference type="InterPro" id="IPR004276">
    <property type="entry name" value="GlycoTrans_28_N"/>
</dbReference>
<comment type="catalytic activity">
    <reaction evidence="6">
        <text>ergosterol + UDP-alpha-D-glucose = ergosteryl 3-beta-D-glucoside + UDP + H(+)</text>
        <dbReference type="Rhea" id="RHEA:61836"/>
        <dbReference type="ChEBI" id="CHEBI:15378"/>
        <dbReference type="ChEBI" id="CHEBI:16933"/>
        <dbReference type="ChEBI" id="CHEBI:52973"/>
        <dbReference type="ChEBI" id="CHEBI:58223"/>
        <dbReference type="ChEBI" id="CHEBI:58885"/>
    </reaction>
    <physiologicalReaction direction="left-to-right" evidence="6">
        <dbReference type="Rhea" id="RHEA:61837"/>
    </physiologicalReaction>
</comment>
<comment type="catalytic activity">
    <reaction evidence="7">
        <text>a sterol + UDP-alpha-D-glucose = a sterol 3-beta-D-glucoside + UDP + H(+)</text>
        <dbReference type="Rhea" id="RHEA:22724"/>
        <dbReference type="ChEBI" id="CHEBI:15378"/>
        <dbReference type="ChEBI" id="CHEBI:15889"/>
        <dbReference type="ChEBI" id="CHEBI:37424"/>
        <dbReference type="ChEBI" id="CHEBI:58223"/>
        <dbReference type="ChEBI" id="CHEBI:58885"/>
        <dbReference type="EC" id="2.4.1.173"/>
    </reaction>
    <physiologicalReaction direction="left-to-right" evidence="7">
        <dbReference type="Rhea" id="RHEA:22725"/>
    </physiologicalReaction>
</comment>
<dbReference type="Pfam" id="PF06722">
    <property type="entry name" value="EryCIII-like_C"/>
    <property type="match status" value="1"/>
</dbReference>
<feature type="domain" description="Erythromycin biosynthesis protein CIII-like C-terminal" evidence="10">
    <location>
        <begin position="960"/>
        <end position="1062"/>
    </location>
</feature>
<feature type="region of interest" description="Disordered" evidence="8">
    <location>
        <begin position="1"/>
        <end position="62"/>
    </location>
</feature>
<reference evidence="11 12" key="1">
    <citation type="journal article" date="2010" name="Proc. Natl. Acad. Sci. U.S.A.">
        <title>Insights into evolution of multicellular fungi from the assembled chromosomes of the mushroom Coprinopsis cinerea (Coprinus cinereus).</title>
        <authorList>
            <person name="Stajich J.E."/>
            <person name="Wilke S.K."/>
            <person name="Ahren D."/>
            <person name="Au C.H."/>
            <person name="Birren B.W."/>
            <person name="Borodovsky M."/>
            <person name="Burns C."/>
            <person name="Canback B."/>
            <person name="Casselton L.A."/>
            <person name="Cheng C.K."/>
            <person name="Deng J."/>
            <person name="Dietrich F.S."/>
            <person name="Fargo D.C."/>
            <person name="Farman M.L."/>
            <person name="Gathman A.C."/>
            <person name="Goldberg J."/>
            <person name="Guigo R."/>
            <person name="Hoegger P.J."/>
            <person name="Hooker J.B."/>
            <person name="Huggins A."/>
            <person name="James T.Y."/>
            <person name="Kamada T."/>
            <person name="Kilaru S."/>
            <person name="Kodira C."/>
            <person name="Kues U."/>
            <person name="Kupfer D."/>
            <person name="Kwan H.S."/>
            <person name="Lomsadze A."/>
            <person name="Li W."/>
            <person name="Lilly W.W."/>
            <person name="Ma L.J."/>
            <person name="Mackey A.J."/>
            <person name="Manning G."/>
            <person name="Martin F."/>
            <person name="Muraguchi H."/>
            <person name="Natvig D.O."/>
            <person name="Palmerini H."/>
            <person name="Ramesh M.A."/>
            <person name="Rehmeyer C.J."/>
            <person name="Roe B.A."/>
            <person name="Shenoy N."/>
            <person name="Stanke M."/>
            <person name="Ter-Hovhannisyan V."/>
            <person name="Tunlid A."/>
            <person name="Velagapudi R."/>
            <person name="Vision T.J."/>
            <person name="Zeng Q."/>
            <person name="Zolan M.E."/>
            <person name="Pukkila P.J."/>
        </authorList>
    </citation>
    <scope>NUCLEOTIDE SEQUENCE [LARGE SCALE GENOMIC DNA]</scope>
    <source>
        <strain evidence="12">Okayama-7 / 130 / ATCC MYA-4618 / FGSC 9003</strain>
    </source>
</reference>
<feature type="region of interest" description="Disordered" evidence="8">
    <location>
        <begin position="127"/>
        <end position="159"/>
    </location>
</feature>
<gene>
    <name evidence="11" type="ORF">CC1G_03440</name>
</gene>
<feature type="domain" description="Glycosyltransferase family 28 N-terminal" evidence="9">
    <location>
        <begin position="668"/>
        <end position="801"/>
    </location>
</feature>
<dbReference type="InterPro" id="IPR002213">
    <property type="entry name" value="UDP_glucos_trans"/>
</dbReference>
<dbReference type="EC" id="2.4.1.173" evidence="2"/>
<proteinExistence type="inferred from homology"/>
<dbReference type="FunFam" id="3.40.50.2000:FF:000009">
    <property type="entry name" value="Sterol 3-beta-glucosyltransferase UGT80A2"/>
    <property type="match status" value="1"/>
</dbReference>
<evidence type="ECO:0000256" key="2">
    <source>
        <dbReference type="ARBA" id="ARBA00012650"/>
    </source>
</evidence>
<comment type="similarity">
    <text evidence="1">Belongs to the glycosyltransferase 28 family.</text>
</comment>
<dbReference type="eggNOG" id="KOG1192">
    <property type="taxonomic scope" value="Eukaryota"/>
</dbReference>
<feature type="compositionally biased region" description="Polar residues" evidence="8">
    <location>
        <begin position="26"/>
        <end position="37"/>
    </location>
</feature>